<evidence type="ECO:0000256" key="1">
    <source>
        <dbReference type="SAM" id="Phobius"/>
    </source>
</evidence>
<organism evidence="2 3">
    <name type="scientific">Clostridium frigoriphilum</name>
    <dbReference type="NCBI Taxonomy" id="443253"/>
    <lineage>
        <taxon>Bacteria</taxon>
        <taxon>Bacillati</taxon>
        <taxon>Bacillota</taxon>
        <taxon>Clostridia</taxon>
        <taxon>Eubacteriales</taxon>
        <taxon>Clostridiaceae</taxon>
        <taxon>Clostridium</taxon>
    </lineage>
</organism>
<gene>
    <name evidence="2" type="ORF">SJI18_21845</name>
</gene>
<dbReference type="Proteomes" id="UP001498469">
    <property type="component" value="Unassembled WGS sequence"/>
</dbReference>
<reference evidence="2 3" key="1">
    <citation type="submission" date="2023-11" db="EMBL/GenBank/DDBJ databases">
        <title>Draft genome sequence of a psychrophilic Clostridium strain from permafrost water brine.</title>
        <authorList>
            <person name="Shcherbakova V.A."/>
            <person name="Trubitsyn V.E."/>
            <person name="Zakharyuk A.G."/>
        </authorList>
    </citation>
    <scope>NUCLEOTIDE SEQUENCE [LARGE SCALE GENOMIC DNA]</scope>
    <source>
        <strain evidence="2 3">14F</strain>
    </source>
</reference>
<protein>
    <recommendedName>
        <fullName evidence="4">Haemolysin XhlA</fullName>
    </recommendedName>
</protein>
<keyword evidence="1" id="KW-0472">Membrane</keyword>
<evidence type="ECO:0000313" key="2">
    <source>
        <dbReference type="EMBL" id="MEF2114936.1"/>
    </source>
</evidence>
<keyword evidence="3" id="KW-1185">Reference proteome</keyword>
<name>A0ABU7UVI9_9CLOT</name>
<dbReference type="EMBL" id="JAZHFS010000033">
    <property type="protein sequence ID" value="MEF2114936.1"/>
    <property type="molecule type" value="Genomic_DNA"/>
</dbReference>
<sequence>MENKDGETVMEREISELKQRTTLLESQMTDVKINNAKAEEKMGQLFSLLTKIEASIEKIANRLDVIEDKPAKHWEQVVKIGITVIGTAVFTLLIVGLV</sequence>
<accession>A0ABU7UVI9</accession>
<proteinExistence type="predicted"/>
<dbReference type="RefSeq" id="WP_216247938.1">
    <property type="nucleotide sequence ID" value="NZ_JAZHFS010000033.1"/>
</dbReference>
<keyword evidence="1" id="KW-1133">Transmembrane helix</keyword>
<evidence type="ECO:0008006" key="4">
    <source>
        <dbReference type="Google" id="ProtNLM"/>
    </source>
</evidence>
<keyword evidence="1" id="KW-0812">Transmembrane</keyword>
<feature type="transmembrane region" description="Helical" evidence="1">
    <location>
        <begin position="77"/>
        <end position="97"/>
    </location>
</feature>
<evidence type="ECO:0000313" key="3">
    <source>
        <dbReference type="Proteomes" id="UP001498469"/>
    </source>
</evidence>
<comment type="caution">
    <text evidence="2">The sequence shown here is derived from an EMBL/GenBank/DDBJ whole genome shotgun (WGS) entry which is preliminary data.</text>
</comment>